<keyword evidence="3" id="KW-0436">Ligase</keyword>
<dbReference type="Gene3D" id="3.30.300.30">
    <property type="match status" value="1"/>
</dbReference>
<evidence type="ECO:0000256" key="3">
    <source>
        <dbReference type="ARBA" id="ARBA00022598"/>
    </source>
</evidence>
<sequence length="543" mass="61124">MTVRNYFLEKIPTITKSFYEYFIETIKQFGNKIALNDPETTKFVTYSKLANRSEQMLNALMRIGIQHGDVIGTYVSNSSDFVTFVLAAIGLGAVLVPLNPTYKTYEIEKYFKKASVKWILTEERLFERIRHLEMGSMQAIIFFSSGTTGLPKGILLNHSALIANVELVRKAQGMKCAKYEMVGLSGMDVVYGVLPYFHAGGLLTVFGLLGLGAQILVNRKFDSEQFVTTLSNYQAGISFFLPILISLAKKEHMIERFESVEFLFSSCLINSIVINKKLRSNFNFHIYQTTVTTALLVPPVLKFLAVTPNLNPEAFHSLKQIFVGSAHVNESLIETVKHLYGTTEAGAFVFMQPLYSEGKNASCGILLPNVECKIMKLSSNEECEEMEIGEIWLKTATMMQGYLDRTVHTDGTFVDGWFRTGDLGYCDLDQFIYITGRIKDMIKVRGWQVSPYEIEEAIHELKGVQSCAVIGIPDEYSGQLPKAYIQLRDGCQMDENTIHQLMKSKFASYKQLKGGIQFISNMPVNSAGKISRMDLLKMNEVKV</sequence>
<dbReference type="AlphaFoldDB" id="A0A158Q880"/>
<name>A0A158Q880_9BILA</name>
<reference evidence="9" key="1">
    <citation type="submission" date="2016-04" db="UniProtKB">
        <authorList>
            <consortium name="WormBaseParasite"/>
        </authorList>
    </citation>
    <scope>IDENTIFICATION</scope>
</reference>
<dbReference type="InterPro" id="IPR025110">
    <property type="entry name" value="AMP-bd_C"/>
</dbReference>
<dbReference type="STRING" id="1147741.A0A158Q880"/>
<evidence type="ECO:0000259" key="7">
    <source>
        <dbReference type="Pfam" id="PF13193"/>
    </source>
</evidence>
<evidence type="ECO:0000256" key="4">
    <source>
        <dbReference type="ARBA" id="ARBA00023140"/>
    </source>
</evidence>
<dbReference type="PANTHER" id="PTHR24096">
    <property type="entry name" value="LONG-CHAIN-FATTY-ACID--COA LIGASE"/>
    <property type="match status" value="1"/>
</dbReference>
<accession>A0A158Q880</accession>
<dbReference type="GO" id="GO:0016405">
    <property type="term" value="F:CoA-ligase activity"/>
    <property type="evidence" value="ECO:0007669"/>
    <property type="project" value="TreeGrafter"/>
</dbReference>
<dbReference type="WBParaSite" id="EEL_0000672001-mRNA-1">
    <property type="protein sequence ID" value="EEL_0000672001-mRNA-1"/>
    <property type="gene ID" value="EEL_0000672001"/>
</dbReference>
<feature type="domain" description="AMP-dependent synthetase/ligase" evidence="6">
    <location>
        <begin position="139"/>
        <end position="403"/>
    </location>
</feature>
<evidence type="ECO:0000256" key="5">
    <source>
        <dbReference type="SAM" id="Phobius"/>
    </source>
</evidence>
<keyword evidence="8" id="KW-1185">Reference proteome</keyword>
<keyword evidence="5" id="KW-0472">Membrane</keyword>
<evidence type="ECO:0000256" key="2">
    <source>
        <dbReference type="ARBA" id="ARBA00006432"/>
    </source>
</evidence>
<keyword evidence="5" id="KW-1133">Transmembrane helix</keyword>
<dbReference type="InterPro" id="IPR020845">
    <property type="entry name" value="AMP-binding_CS"/>
</dbReference>
<dbReference type="Pfam" id="PF13193">
    <property type="entry name" value="AMP-binding_C"/>
    <property type="match status" value="1"/>
</dbReference>
<dbReference type="Proteomes" id="UP000050640">
    <property type="component" value="Unplaced"/>
</dbReference>
<comment type="subcellular location">
    <subcellularLocation>
        <location evidence="1">Peroxisome</location>
    </subcellularLocation>
</comment>
<protein>
    <submittedName>
        <fullName evidence="9">AMP-binding domain-containing protein</fullName>
    </submittedName>
</protein>
<dbReference type="InterPro" id="IPR042099">
    <property type="entry name" value="ANL_N_sf"/>
</dbReference>
<dbReference type="InterPro" id="IPR045851">
    <property type="entry name" value="AMP-bd_C_sf"/>
</dbReference>
<feature type="domain" description="AMP-binding enzyme C-terminal" evidence="7">
    <location>
        <begin position="453"/>
        <end position="529"/>
    </location>
</feature>
<feature type="transmembrane region" description="Helical" evidence="5">
    <location>
        <begin position="189"/>
        <end position="211"/>
    </location>
</feature>
<proteinExistence type="inferred from homology"/>
<feature type="transmembrane region" description="Helical" evidence="5">
    <location>
        <begin position="231"/>
        <end position="248"/>
    </location>
</feature>
<keyword evidence="4" id="KW-0576">Peroxisome</keyword>
<dbReference type="GO" id="GO:0005777">
    <property type="term" value="C:peroxisome"/>
    <property type="evidence" value="ECO:0007669"/>
    <property type="project" value="UniProtKB-SubCell"/>
</dbReference>
<keyword evidence="5" id="KW-0812">Transmembrane</keyword>
<dbReference type="InterPro" id="IPR000873">
    <property type="entry name" value="AMP-dep_synth/lig_dom"/>
</dbReference>
<dbReference type="PANTHER" id="PTHR24096:SF149">
    <property type="entry name" value="AMP-BINDING DOMAIN-CONTAINING PROTEIN-RELATED"/>
    <property type="match status" value="1"/>
</dbReference>
<comment type="similarity">
    <text evidence="2">Belongs to the ATP-dependent AMP-binding enzyme family.</text>
</comment>
<evidence type="ECO:0000313" key="9">
    <source>
        <dbReference type="WBParaSite" id="EEL_0000672001-mRNA-1"/>
    </source>
</evidence>
<dbReference type="Pfam" id="PF00501">
    <property type="entry name" value="AMP-binding"/>
    <property type="match status" value="2"/>
</dbReference>
<dbReference type="Gene3D" id="3.40.50.12780">
    <property type="entry name" value="N-terminal domain of ligase-like"/>
    <property type="match status" value="2"/>
</dbReference>
<evidence type="ECO:0000256" key="1">
    <source>
        <dbReference type="ARBA" id="ARBA00004275"/>
    </source>
</evidence>
<feature type="domain" description="AMP-dependent synthetase/ligase" evidence="6">
    <location>
        <begin position="24"/>
        <end position="125"/>
    </location>
</feature>
<organism evidence="8 9">
    <name type="scientific">Elaeophora elaphi</name>
    <dbReference type="NCBI Taxonomy" id="1147741"/>
    <lineage>
        <taxon>Eukaryota</taxon>
        <taxon>Metazoa</taxon>
        <taxon>Ecdysozoa</taxon>
        <taxon>Nematoda</taxon>
        <taxon>Chromadorea</taxon>
        <taxon>Rhabditida</taxon>
        <taxon>Spirurina</taxon>
        <taxon>Spiruromorpha</taxon>
        <taxon>Filarioidea</taxon>
        <taxon>Onchocercidae</taxon>
        <taxon>Elaeophora</taxon>
    </lineage>
</organism>
<evidence type="ECO:0000259" key="6">
    <source>
        <dbReference type="Pfam" id="PF00501"/>
    </source>
</evidence>
<feature type="transmembrane region" description="Helical" evidence="5">
    <location>
        <begin position="81"/>
        <end position="102"/>
    </location>
</feature>
<dbReference type="SUPFAM" id="SSF56801">
    <property type="entry name" value="Acetyl-CoA synthetase-like"/>
    <property type="match status" value="1"/>
</dbReference>
<dbReference type="PROSITE" id="PS00455">
    <property type="entry name" value="AMP_BINDING"/>
    <property type="match status" value="1"/>
</dbReference>
<evidence type="ECO:0000313" key="8">
    <source>
        <dbReference type="Proteomes" id="UP000050640"/>
    </source>
</evidence>